<keyword evidence="3" id="KW-1133">Transmembrane helix</keyword>
<reference evidence="4" key="1">
    <citation type="submission" date="2021-05" db="EMBL/GenBank/DDBJ databases">
        <title>Novel Bacillus species.</title>
        <authorList>
            <person name="Liu G."/>
        </authorList>
    </citation>
    <scope>NUCLEOTIDE SEQUENCE</scope>
    <source>
        <strain evidence="4 6">FJAT-50051</strain>
    </source>
</reference>
<feature type="transmembrane region" description="Helical" evidence="3">
    <location>
        <begin position="12"/>
        <end position="33"/>
    </location>
</feature>
<proteinExistence type="predicted"/>
<evidence type="ECO:0000313" key="5">
    <source>
        <dbReference type="EMBL" id="MCH6266685.1"/>
    </source>
</evidence>
<dbReference type="InterPro" id="IPR012902">
    <property type="entry name" value="N_methyl_site"/>
</dbReference>
<comment type="subcellular location">
    <subcellularLocation>
        <location evidence="1">Cell surface</location>
    </subcellularLocation>
</comment>
<comment type="caution">
    <text evidence="4">The sequence shown here is derived from an EMBL/GenBank/DDBJ whole genome shotgun (WGS) entry which is preliminary data.</text>
</comment>
<evidence type="ECO:0000256" key="2">
    <source>
        <dbReference type="ARBA" id="ARBA00023287"/>
    </source>
</evidence>
<dbReference type="RefSeq" id="WP_213144697.1">
    <property type="nucleotide sequence ID" value="NZ_JAGYPE020000024.1"/>
</dbReference>
<dbReference type="AlphaFoldDB" id="A0A942T200"/>
<dbReference type="Proteomes" id="UP000677265">
    <property type="component" value="Unassembled WGS sequence"/>
</dbReference>
<sequence length="128" mass="14550">MNNQKGMTLVEILAVLAILMIISYIIFSVFFGINKNFAKISGKTDLQRETNLIISTIRSYHLKNTAYKLSFNSTDKKAFIGETTANNRLNRDDLELLAFTITYKETTYTNSDVTIDQTNKPIEITITL</sequence>
<evidence type="ECO:0000313" key="6">
    <source>
        <dbReference type="Proteomes" id="UP000677265"/>
    </source>
</evidence>
<dbReference type="EMBL" id="JAGYPE010000005">
    <property type="protein sequence ID" value="MBS4184800.1"/>
    <property type="molecule type" value="Genomic_DNA"/>
</dbReference>
<dbReference type="SUPFAM" id="SSF54523">
    <property type="entry name" value="Pili subunits"/>
    <property type="match status" value="1"/>
</dbReference>
<dbReference type="EMBL" id="JAGYPE020000024">
    <property type="protein sequence ID" value="MCH6266685.1"/>
    <property type="molecule type" value="Genomic_DNA"/>
</dbReference>
<protein>
    <submittedName>
        <fullName evidence="4">Prepilin-type N-terminal cleavage/methylation domain-containing protein</fullName>
    </submittedName>
    <submittedName>
        <fullName evidence="5">Type II secretion system GspH family protein</fullName>
    </submittedName>
</protein>
<gene>
    <name evidence="5" type="ORF">KHB02_014235</name>
    <name evidence="4" type="ORF">KHB02_25825</name>
</gene>
<accession>A0A942T200</accession>
<evidence type="ECO:0000256" key="3">
    <source>
        <dbReference type="SAM" id="Phobius"/>
    </source>
</evidence>
<keyword evidence="6" id="KW-1185">Reference proteome</keyword>
<organism evidence="4">
    <name type="scientific">Neobacillus citreus</name>
    <dbReference type="NCBI Taxonomy" id="2833578"/>
    <lineage>
        <taxon>Bacteria</taxon>
        <taxon>Bacillati</taxon>
        <taxon>Bacillota</taxon>
        <taxon>Bacilli</taxon>
        <taxon>Bacillales</taxon>
        <taxon>Bacillaceae</taxon>
        <taxon>Neobacillus</taxon>
    </lineage>
</organism>
<evidence type="ECO:0000313" key="4">
    <source>
        <dbReference type="EMBL" id="MBS4184800.1"/>
    </source>
</evidence>
<dbReference type="GO" id="GO:0009986">
    <property type="term" value="C:cell surface"/>
    <property type="evidence" value="ECO:0007669"/>
    <property type="project" value="UniProtKB-SubCell"/>
</dbReference>
<dbReference type="NCBIfam" id="TIGR02532">
    <property type="entry name" value="IV_pilin_GFxxxE"/>
    <property type="match status" value="1"/>
</dbReference>
<keyword evidence="3" id="KW-0812">Transmembrane</keyword>
<keyword evidence="3" id="KW-0472">Membrane</keyword>
<keyword evidence="2" id="KW-0178">Competence</keyword>
<dbReference type="GO" id="GO:0030420">
    <property type="term" value="P:establishment of competence for transformation"/>
    <property type="evidence" value="ECO:0007669"/>
    <property type="project" value="UniProtKB-KW"/>
</dbReference>
<name>A0A942T200_9BACI</name>
<dbReference type="Pfam" id="PF07963">
    <property type="entry name" value="N_methyl"/>
    <property type="match status" value="1"/>
</dbReference>
<evidence type="ECO:0000256" key="1">
    <source>
        <dbReference type="ARBA" id="ARBA00004241"/>
    </source>
</evidence>
<dbReference type="InterPro" id="IPR045584">
    <property type="entry name" value="Pilin-like"/>
</dbReference>